<dbReference type="EMBL" id="JAVRET010000178">
    <property type="protein sequence ID" value="MDT0413714.1"/>
    <property type="molecule type" value="Genomic_DNA"/>
</dbReference>
<dbReference type="SUPFAM" id="SSF69318">
    <property type="entry name" value="Integrin alpha N-terminal domain"/>
    <property type="match status" value="1"/>
</dbReference>
<dbReference type="RefSeq" id="WP_202524997.1">
    <property type="nucleotide sequence ID" value="NZ_JAVRET010000178.1"/>
</dbReference>
<sequence length="233" mass="24774">MSGDDVKQPGPIRVRVALSALVMVALTGGCSSGGDYDAVKHPCASADGTVLHADIDGDGRADTVTDSGRDSHEVRVTFGGGKTLAPNDLAPKGEEIGSASTFGDFDGDGHIDMALVAGAQDDSDDPLERTGRVQQIRFGPLHHDLSGEATERIRFREDLFNEGLRASDTNHDKTAELSVFQTGGDGQVNRLPVRMSDRTPTAGEQPLSEGYDKAHWFKRYEPGWADFGTCGGD</sequence>
<keyword evidence="2" id="KW-1185">Reference proteome</keyword>
<protein>
    <submittedName>
        <fullName evidence="1">VCBS repeat-containing protein</fullName>
    </submittedName>
</protein>
<organism evidence="1 2">
    <name type="scientific">Streptomyces evansiae</name>
    <dbReference type="NCBI Taxonomy" id="3075535"/>
    <lineage>
        <taxon>Bacteria</taxon>
        <taxon>Bacillati</taxon>
        <taxon>Actinomycetota</taxon>
        <taxon>Actinomycetes</taxon>
        <taxon>Kitasatosporales</taxon>
        <taxon>Streptomycetaceae</taxon>
        <taxon>Streptomyces</taxon>
    </lineage>
</organism>
<dbReference type="InterPro" id="IPR028994">
    <property type="entry name" value="Integrin_alpha_N"/>
</dbReference>
<gene>
    <name evidence="1" type="ORF">RM698_32410</name>
</gene>
<accession>A0ABU2REI6</accession>
<reference evidence="2" key="1">
    <citation type="submission" date="2023-07" db="EMBL/GenBank/DDBJ databases">
        <title>30 novel species of actinomycetes from the DSMZ collection.</title>
        <authorList>
            <person name="Nouioui I."/>
        </authorList>
    </citation>
    <scope>NUCLEOTIDE SEQUENCE [LARGE SCALE GENOMIC DNA]</scope>
    <source>
        <strain evidence="2">DSM 41979</strain>
    </source>
</reference>
<dbReference type="Proteomes" id="UP001183610">
    <property type="component" value="Unassembled WGS sequence"/>
</dbReference>
<dbReference type="Gene3D" id="2.130.10.130">
    <property type="entry name" value="Integrin alpha, N-terminal"/>
    <property type="match status" value="1"/>
</dbReference>
<evidence type="ECO:0000313" key="2">
    <source>
        <dbReference type="Proteomes" id="UP001183610"/>
    </source>
</evidence>
<proteinExistence type="predicted"/>
<name>A0ABU2REI6_9ACTN</name>
<comment type="caution">
    <text evidence="1">The sequence shown here is derived from an EMBL/GenBank/DDBJ whole genome shotgun (WGS) entry which is preliminary data.</text>
</comment>
<evidence type="ECO:0000313" key="1">
    <source>
        <dbReference type="EMBL" id="MDT0413714.1"/>
    </source>
</evidence>
<dbReference type="PROSITE" id="PS51257">
    <property type="entry name" value="PROKAR_LIPOPROTEIN"/>
    <property type="match status" value="1"/>
</dbReference>